<dbReference type="InterPro" id="IPR020472">
    <property type="entry name" value="WD40_PAC1"/>
</dbReference>
<dbReference type="FunFam" id="2.130.10.10:FF:000167">
    <property type="entry name" value="Actin-interacting protein 1"/>
    <property type="match status" value="1"/>
</dbReference>
<dbReference type="GO" id="GO:0051015">
    <property type="term" value="F:actin filament binding"/>
    <property type="evidence" value="ECO:0007669"/>
    <property type="project" value="TreeGrafter"/>
</dbReference>
<evidence type="ECO:0000256" key="5">
    <source>
        <dbReference type="SAM" id="MobiDB-lite"/>
    </source>
</evidence>
<keyword evidence="2" id="KW-0677">Repeat</keyword>
<dbReference type="GO" id="GO:0030042">
    <property type="term" value="P:actin filament depolymerization"/>
    <property type="evidence" value="ECO:0007669"/>
    <property type="project" value="TreeGrafter"/>
</dbReference>
<evidence type="ECO:0000313" key="6">
    <source>
        <dbReference type="EMBL" id="CAF9902897.1"/>
    </source>
</evidence>
<sequence length="604" mass="64104">MSIKPVATWAPNPSTERGKATQLSVDTKGQRLAYVNQKSVFLRSIDNPAESTQYTGHTATTTVARFSPSGFYVASGDCTGTVKVWDCVGEGGTRGTYQITRSINDLAWDGDSQRIIAVGDGKERFGHCITADSGNSVGEISGHTAQINTVTIRQQRPLRAATGSDDATIGFFHGVPFKFNTSLRGQHNRYVYGIAFSPDGSLLASVGADKKIWLFDGKTGEVKNEIGVGEHKGSIFSISWSKDSKKFVTSSADQTVKIWDAESGKSTQSWHLGEEGVVDISNHQVGVVYTPRPDELIIALSLSGDLNYLGPGDGKPRRILHGHQRNITALVNLPSQSTIWTGDSTGRVCAWNSHEGLASASDGESHKSYVSGLSAGSQSVFSIGWDDMLRTIDASASTFTGAKSSTDGQPRGVANTGLNTIVGTHKAIQVFDISGKQASTLTTPFSTLCLAASNSIVVAGADDAAIHIYTLSGDNLTDHKTISTGESQPSTLAFTADGSMLAVGHNNGRIVVYSTSDWTVAVNRWSAHTGKVQSIAWREDGKFAASGALDTNVFVWSVEKPAKRIVASNSHKEGVNAVAWDGDGKVVSAGTDAAIKVWNIQGLE</sequence>
<dbReference type="Pfam" id="PF00400">
    <property type="entry name" value="WD40"/>
    <property type="match status" value="5"/>
</dbReference>
<dbReference type="FunFam" id="2.130.10.10:FF:000102">
    <property type="entry name" value="Actin-interacting protein 1"/>
    <property type="match status" value="1"/>
</dbReference>
<reference evidence="6" key="1">
    <citation type="submission" date="2021-03" db="EMBL/GenBank/DDBJ databases">
        <authorList>
            <person name="Tagirdzhanova G."/>
        </authorList>
    </citation>
    <scope>NUCLEOTIDE SEQUENCE</scope>
</reference>
<feature type="compositionally biased region" description="Polar residues" evidence="5">
    <location>
        <begin position="11"/>
        <end position="21"/>
    </location>
</feature>
<feature type="repeat" description="WD" evidence="4">
    <location>
        <begin position="54"/>
        <end position="86"/>
    </location>
</feature>
<dbReference type="PANTHER" id="PTHR19856">
    <property type="entry name" value="WD-REPEATCONTAINING PROTEIN WDR1"/>
    <property type="match status" value="1"/>
</dbReference>
<dbReference type="PANTHER" id="PTHR19856:SF0">
    <property type="entry name" value="WD REPEAT-CONTAINING PROTEIN 1"/>
    <property type="match status" value="1"/>
</dbReference>
<dbReference type="PROSITE" id="PS50294">
    <property type="entry name" value="WD_REPEATS_REGION"/>
    <property type="match status" value="4"/>
</dbReference>
<dbReference type="PROSITE" id="PS50082">
    <property type="entry name" value="WD_REPEATS_2"/>
    <property type="match status" value="5"/>
</dbReference>
<protein>
    <recommendedName>
        <fullName evidence="8">Anaphase-promoting complex subunit 4 WD40 domain-containing protein</fullName>
    </recommendedName>
</protein>
<evidence type="ECO:0000313" key="7">
    <source>
        <dbReference type="Proteomes" id="UP000664169"/>
    </source>
</evidence>
<name>A0A8H3EFA2_9LECA</name>
<dbReference type="EMBL" id="CAJPDQ010000001">
    <property type="protein sequence ID" value="CAF9902897.1"/>
    <property type="molecule type" value="Genomic_DNA"/>
</dbReference>
<accession>A0A8H3EFA2</accession>
<evidence type="ECO:0000256" key="4">
    <source>
        <dbReference type="PROSITE-ProRule" id="PRU00221"/>
    </source>
</evidence>
<dbReference type="PROSITE" id="PS00678">
    <property type="entry name" value="WD_REPEATS_1"/>
    <property type="match status" value="1"/>
</dbReference>
<comment type="similarity">
    <text evidence="3">Belongs to the WD repeat AIP1 family.</text>
</comment>
<comment type="caution">
    <text evidence="6">The sequence shown here is derived from an EMBL/GenBank/DDBJ whole genome shotgun (WGS) entry which is preliminary data.</text>
</comment>
<dbReference type="InterPro" id="IPR019775">
    <property type="entry name" value="WD40_repeat_CS"/>
</dbReference>
<dbReference type="SMART" id="SM00320">
    <property type="entry name" value="WD40"/>
    <property type="match status" value="9"/>
</dbReference>
<evidence type="ECO:0000256" key="2">
    <source>
        <dbReference type="ARBA" id="ARBA00022737"/>
    </source>
</evidence>
<feature type="repeat" description="WD" evidence="4">
    <location>
        <begin position="525"/>
        <end position="559"/>
    </location>
</feature>
<gene>
    <name evidence="6" type="ORF">GOMPHAMPRED_000025</name>
</gene>
<dbReference type="InterPro" id="IPR015943">
    <property type="entry name" value="WD40/YVTN_repeat-like_dom_sf"/>
</dbReference>
<dbReference type="AlphaFoldDB" id="A0A8H3EFA2"/>
<dbReference type="Gene3D" id="2.130.10.10">
    <property type="entry name" value="YVTN repeat-like/Quinoprotein amine dehydrogenase"/>
    <property type="match status" value="2"/>
</dbReference>
<dbReference type="InterPro" id="IPR001680">
    <property type="entry name" value="WD40_rpt"/>
</dbReference>
<dbReference type="PRINTS" id="PR00320">
    <property type="entry name" value="GPROTEINBRPT"/>
</dbReference>
<evidence type="ECO:0000256" key="1">
    <source>
        <dbReference type="ARBA" id="ARBA00022574"/>
    </source>
</evidence>
<feature type="repeat" description="WD" evidence="4">
    <location>
        <begin position="184"/>
        <end position="225"/>
    </location>
</feature>
<evidence type="ECO:0008006" key="8">
    <source>
        <dbReference type="Google" id="ProtNLM"/>
    </source>
</evidence>
<keyword evidence="7" id="KW-1185">Reference proteome</keyword>
<dbReference type="Proteomes" id="UP000664169">
    <property type="component" value="Unassembled WGS sequence"/>
</dbReference>
<feature type="region of interest" description="Disordered" evidence="5">
    <location>
        <begin position="1"/>
        <end position="21"/>
    </location>
</feature>
<proteinExistence type="inferred from homology"/>
<feature type="repeat" description="WD" evidence="4">
    <location>
        <begin position="228"/>
        <end position="269"/>
    </location>
</feature>
<feature type="repeat" description="WD" evidence="4">
    <location>
        <begin position="568"/>
        <end position="604"/>
    </location>
</feature>
<dbReference type="GO" id="GO:0030864">
    <property type="term" value="C:cortical actin cytoskeleton"/>
    <property type="evidence" value="ECO:0007669"/>
    <property type="project" value="TreeGrafter"/>
</dbReference>
<dbReference type="InterPro" id="IPR036322">
    <property type="entry name" value="WD40_repeat_dom_sf"/>
</dbReference>
<dbReference type="OrthoDB" id="2306at2759"/>
<dbReference type="SUPFAM" id="SSF50978">
    <property type="entry name" value="WD40 repeat-like"/>
    <property type="match status" value="2"/>
</dbReference>
<keyword evidence="1 4" id="KW-0853">WD repeat</keyword>
<evidence type="ECO:0000256" key="3">
    <source>
        <dbReference type="ARBA" id="ARBA00038366"/>
    </source>
</evidence>
<organism evidence="6 7">
    <name type="scientific">Gomphillus americanus</name>
    <dbReference type="NCBI Taxonomy" id="1940652"/>
    <lineage>
        <taxon>Eukaryota</taxon>
        <taxon>Fungi</taxon>
        <taxon>Dikarya</taxon>
        <taxon>Ascomycota</taxon>
        <taxon>Pezizomycotina</taxon>
        <taxon>Lecanoromycetes</taxon>
        <taxon>OSLEUM clade</taxon>
        <taxon>Ostropomycetidae</taxon>
        <taxon>Ostropales</taxon>
        <taxon>Graphidaceae</taxon>
        <taxon>Gomphilloideae</taxon>
        <taxon>Gomphillus</taxon>
    </lineage>
</organism>